<evidence type="ECO:0000259" key="1">
    <source>
        <dbReference type="Pfam" id="PF12399"/>
    </source>
</evidence>
<dbReference type="EMBL" id="CP003555">
    <property type="protein sequence ID" value="AFK64482.1"/>
    <property type="molecule type" value="Genomic_DNA"/>
</dbReference>
<dbReference type="KEGG" id="aka:TKWG_24635"/>
<dbReference type="InterPro" id="IPR032823">
    <property type="entry name" value="BCA_ABC_TP_C"/>
</dbReference>
<dbReference type="AlphaFoldDB" id="I3UHJ4"/>
<reference evidence="3" key="2">
    <citation type="journal article" date="2013" name="PLoS ONE">
        <title>Genome implosion elicits host-confinement in Alcaligenaceae: evidence from the comparative genomics of Tetrathiobacter kashmirensis, a pathogen in the making.</title>
        <authorList>
            <person name="Ghosh W."/>
            <person name="Alam M."/>
            <person name="Roy C."/>
            <person name="Pyne P."/>
            <person name="George A."/>
            <person name="Chakraborty R."/>
            <person name="Majumder S."/>
            <person name="Agarwal A."/>
            <person name="Chakraborty S."/>
            <person name="Majumdar S."/>
            <person name="Gupta S.K."/>
        </authorList>
    </citation>
    <scope>NUCLEOTIDE SEQUENCE [LARGE SCALE GENOMIC DNA]</scope>
    <source>
        <strain evidence="3">WT001</strain>
    </source>
</reference>
<dbReference type="Pfam" id="PF12399">
    <property type="entry name" value="BCA_ABC_TP_C"/>
    <property type="match status" value="1"/>
</dbReference>
<proteinExistence type="predicted"/>
<evidence type="ECO:0000313" key="3">
    <source>
        <dbReference type="Proteomes" id="UP000005267"/>
    </source>
</evidence>
<name>I3UHJ4_ADVKW</name>
<accession>I3UHJ4</accession>
<dbReference type="STRING" id="1036672.TKWG_24635"/>
<reference evidence="2 3" key="1">
    <citation type="journal article" date="2011" name="J. Bacteriol.">
        <title>Whole-genome shotgun sequencing of the sulfur-oxidizing chemoautotroph Tetrathiobacter kashmirensis.</title>
        <authorList>
            <person name="Ghosh W."/>
            <person name="George A."/>
            <person name="Agarwal A."/>
            <person name="Raj P."/>
            <person name="Alam M."/>
            <person name="Pyne P."/>
            <person name="Das Gupta S.K."/>
        </authorList>
    </citation>
    <scope>NUCLEOTIDE SEQUENCE [LARGE SCALE GENOMIC DNA]</scope>
    <source>
        <strain evidence="2 3">WT001</strain>
    </source>
</reference>
<gene>
    <name evidence="2" type="ordered locus">TKWG_24635</name>
</gene>
<organism evidence="2 3">
    <name type="scientific">Advenella kashmirensis (strain DSM 17095 / LMG 22695 / WT001)</name>
    <name type="common">Tetrathiobacter kashmirensis</name>
    <dbReference type="NCBI Taxonomy" id="1036672"/>
    <lineage>
        <taxon>Bacteria</taxon>
        <taxon>Pseudomonadati</taxon>
        <taxon>Pseudomonadota</taxon>
        <taxon>Betaproteobacteria</taxon>
        <taxon>Burkholderiales</taxon>
        <taxon>Alcaligenaceae</taxon>
    </lineage>
</organism>
<dbReference type="HOGENOM" id="CLU_3414476_0_0_4"/>
<evidence type="ECO:0000313" key="2">
    <source>
        <dbReference type="EMBL" id="AFK64482.1"/>
    </source>
</evidence>
<sequence length="27" mass="2916">MIDAGTPEHIRNSDVVIAAYLGTEVED</sequence>
<protein>
    <recommendedName>
        <fullName evidence="1">Branched-chain amino acid ATP-binding cassette transporter C-terminal domain-containing protein</fullName>
    </recommendedName>
</protein>
<feature type="domain" description="Branched-chain amino acid ATP-binding cassette transporter C-terminal" evidence="1">
    <location>
        <begin position="5"/>
        <end position="25"/>
    </location>
</feature>
<keyword evidence="3" id="KW-1185">Reference proteome</keyword>
<dbReference type="Proteomes" id="UP000005267">
    <property type="component" value="Chromosome"/>
</dbReference>